<dbReference type="EMBL" id="JBANMG010000007">
    <property type="protein sequence ID" value="KAK6951172.1"/>
    <property type="molecule type" value="Genomic_DNA"/>
</dbReference>
<accession>A0AAX6MG83</accession>
<proteinExistence type="predicted"/>
<evidence type="ECO:0000313" key="2">
    <source>
        <dbReference type="Proteomes" id="UP001369815"/>
    </source>
</evidence>
<protein>
    <submittedName>
        <fullName evidence="1">Uncharacterized protein</fullName>
    </submittedName>
</protein>
<comment type="caution">
    <text evidence="1">The sequence shown here is derived from an EMBL/GenBank/DDBJ whole genome shotgun (WGS) entry which is preliminary data.</text>
</comment>
<reference evidence="1 2" key="1">
    <citation type="journal article" date="2024" name="Front Chem Biol">
        <title>Unveiling the potential of Daldinia eschscholtzii MFLUCC 19-0629 through bioactivity and bioinformatics studies for enhanced sustainable agriculture production.</title>
        <authorList>
            <person name="Brooks S."/>
            <person name="Weaver J.A."/>
            <person name="Klomchit A."/>
            <person name="Alharthi S.A."/>
            <person name="Onlamun T."/>
            <person name="Nurani R."/>
            <person name="Vong T.K."/>
            <person name="Alberti F."/>
            <person name="Greco C."/>
        </authorList>
    </citation>
    <scope>NUCLEOTIDE SEQUENCE [LARGE SCALE GENOMIC DNA]</scope>
    <source>
        <strain evidence="1">MFLUCC 19-0629</strain>
    </source>
</reference>
<dbReference type="AlphaFoldDB" id="A0AAX6MG83"/>
<gene>
    <name evidence="1" type="ORF">Daesc_007703</name>
</gene>
<keyword evidence="2" id="KW-1185">Reference proteome</keyword>
<evidence type="ECO:0000313" key="1">
    <source>
        <dbReference type="EMBL" id="KAK6951172.1"/>
    </source>
</evidence>
<dbReference type="Proteomes" id="UP001369815">
    <property type="component" value="Unassembled WGS sequence"/>
</dbReference>
<sequence length="90" mass="10043">MSSILQSTEIENKLEDLSGVVIKPGENPYNALIEACDGEPAKIQKLYAVHRVKRNAQQKAKFLAPDYTGLIIDQHLLRLENPQIEPGFGQ</sequence>
<organism evidence="1 2">
    <name type="scientific">Daldinia eschscholtzii</name>
    <dbReference type="NCBI Taxonomy" id="292717"/>
    <lineage>
        <taxon>Eukaryota</taxon>
        <taxon>Fungi</taxon>
        <taxon>Dikarya</taxon>
        <taxon>Ascomycota</taxon>
        <taxon>Pezizomycotina</taxon>
        <taxon>Sordariomycetes</taxon>
        <taxon>Xylariomycetidae</taxon>
        <taxon>Xylariales</taxon>
        <taxon>Hypoxylaceae</taxon>
        <taxon>Daldinia</taxon>
    </lineage>
</organism>
<name>A0AAX6MG83_9PEZI</name>